<dbReference type="RefSeq" id="WP_013825336.1">
    <property type="nucleotide sequence ID" value="NC_015574.1"/>
</dbReference>
<comment type="similarity">
    <text evidence="1 2">Belongs to the pirin family.</text>
</comment>
<dbReference type="SUPFAM" id="SSF51182">
    <property type="entry name" value="RmlC-like cupins"/>
    <property type="match status" value="1"/>
</dbReference>
<evidence type="ECO:0000256" key="1">
    <source>
        <dbReference type="ARBA" id="ARBA00008416"/>
    </source>
</evidence>
<evidence type="ECO:0000259" key="3">
    <source>
        <dbReference type="Pfam" id="PF02678"/>
    </source>
</evidence>
<feature type="domain" description="Pirin C-terminal" evidence="4">
    <location>
        <begin position="178"/>
        <end position="282"/>
    </location>
</feature>
<dbReference type="InterPro" id="IPR014710">
    <property type="entry name" value="RmlC-like_jellyroll"/>
</dbReference>
<protein>
    <submittedName>
        <fullName evidence="5">Pirin domain protein</fullName>
    </submittedName>
</protein>
<accession>F6D895</accession>
<dbReference type="InterPro" id="IPR003829">
    <property type="entry name" value="Pirin_N_dom"/>
</dbReference>
<name>F6D895_METPW</name>
<evidence type="ECO:0000256" key="2">
    <source>
        <dbReference type="RuleBase" id="RU003457"/>
    </source>
</evidence>
<keyword evidence="6" id="KW-1185">Reference proteome</keyword>
<gene>
    <name evidence="5" type="ordered locus">MSWAN_0806</name>
</gene>
<dbReference type="KEGG" id="mew:MSWAN_0806"/>
<dbReference type="InterPro" id="IPR011051">
    <property type="entry name" value="RmlC_Cupin_sf"/>
</dbReference>
<reference evidence="5 6" key="1">
    <citation type="journal article" date="2014" name="Int. J. Syst. Evol. Microbiol.">
        <title>Methanobacterium paludis sp. nov. and a novel strain of Methanobacterium lacus isolated from northern peatlands.</title>
        <authorList>
            <person name="Cadillo-Quiroz H."/>
            <person name="Brauer S.L."/>
            <person name="Goodson N."/>
            <person name="Yavitt J.B."/>
            <person name="Zinder S.H."/>
        </authorList>
    </citation>
    <scope>NUCLEOTIDE SEQUENCE [LARGE SCALE GENOMIC DNA]</scope>
    <source>
        <strain evidence="6">DSM 25820 / JCM 18151 / SWAN1</strain>
    </source>
</reference>
<dbReference type="Pfam" id="PF05726">
    <property type="entry name" value="Pirin_C"/>
    <property type="match status" value="1"/>
</dbReference>
<dbReference type="eggNOG" id="arCOG02935">
    <property type="taxonomic scope" value="Archaea"/>
</dbReference>
<dbReference type="OrthoDB" id="23530at2157"/>
<dbReference type="AlphaFoldDB" id="F6D895"/>
<dbReference type="HOGENOM" id="CLU_045717_5_0_2"/>
<sequence>MNIPQKVIDIIEPVYVMEGAGVLLRRSIATQRLDHLDPFLLFDHFGSDNPEDYLPGFPMHPHRGIETVTYMLNGQVVHKDSLGNSGTIDGGDVQWMTAGSGIIHEEMPKPPENGRMEGFQLWVNLPAKLKMTTPRYQEIKSSKVPEIQREDGVVVRVIAGEVDGVKGAITEIYADPEYLDVFLPAGCSFEQPVSEGYSAFAYVFSGEGLFGDLESGTAVQSTQLLVFGEGDLVKVYADQVPVRFLLISGKPLNEPIARYGPFVMNTDEEIEQALEDLNNGTFVK</sequence>
<dbReference type="GeneID" id="10668307"/>
<feature type="domain" description="Pirin N-terminal" evidence="3">
    <location>
        <begin position="25"/>
        <end position="123"/>
    </location>
</feature>
<dbReference type="EMBL" id="CP002772">
    <property type="protein sequence ID" value="AEG17834.1"/>
    <property type="molecule type" value="Genomic_DNA"/>
</dbReference>
<dbReference type="InterPro" id="IPR008778">
    <property type="entry name" value="Pirin_C_dom"/>
</dbReference>
<dbReference type="CDD" id="cd02909">
    <property type="entry name" value="cupin_pirin_N"/>
    <property type="match status" value="1"/>
</dbReference>
<dbReference type="Gene3D" id="2.60.120.10">
    <property type="entry name" value="Jelly Rolls"/>
    <property type="match status" value="2"/>
</dbReference>
<dbReference type="PANTHER" id="PTHR13903:SF8">
    <property type="entry name" value="PIRIN"/>
    <property type="match status" value="1"/>
</dbReference>
<dbReference type="Proteomes" id="UP000009231">
    <property type="component" value="Chromosome"/>
</dbReference>
<dbReference type="Pfam" id="PF02678">
    <property type="entry name" value="Pirin"/>
    <property type="match status" value="1"/>
</dbReference>
<dbReference type="PANTHER" id="PTHR13903">
    <property type="entry name" value="PIRIN-RELATED"/>
    <property type="match status" value="1"/>
</dbReference>
<dbReference type="PIRSF" id="PIRSF006232">
    <property type="entry name" value="Pirin"/>
    <property type="match status" value="1"/>
</dbReference>
<dbReference type="CDD" id="cd02247">
    <property type="entry name" value="cupin_pirin_C"/>
    <property type="match status" value="1"/>
</dbReference>
<evidence type="ECO:0000313" key="5">
    <source>
        <dbReference type="EMBL" id="AEG17834.1"/>
    </source>
</evidence>
<evidence type="ECO:0000259" key="4">
    <source>
        <dbReference type="Pfam" id="PF05726"/>
    </source>
</evidence>
<evidence type="ECO:0000313" key="6">
    <source>
        <dbReference type="Proteomes" id="UP000009231"/>
    </source>
</evidence>
<organism evidence="5 6">
    <name type="scientific">Methanobacterium paludis (strain DSM 25820 / JCM 18151 / SWAN1)</name>
    <dbReference type="NCBI Taxonomy" id="868131"/>
    <lineage>
        <taxon>Archaea</taxon>
        <taxon>Methanobacteriati</taxon>
        <taxon>Methanobacteriota</taxon>
        <taxon>Methanomada group</taxon>
        <taxon>Methanobacteria</taxon>
        <taxon>Methanobacteriales</taxon>
        <taxon>Methanobacteriaceae</taxon>
        <taxon>Methanobacterium</taxon>
    </lineage>
</organism>
<dbReference type="InterPro" id="IPR012093">
    <property type="entry name" value="Pirin"/>
</dbReference>
<proteinExistence type="inferred from homology"/>
<dbReference type="STRING" id="868131.MSWAN_0806"/>